<sequence length="156" mass="16891">MRPCPALLTALLSATLLVAQEAAPLPSLELRTHLGGDSATDIRLAPKGCWDGLILGVLAQTPGSATPRLRRGQATVEVWDLMPATTPRHEAFALYLGELRASLSRAWLVPPPKHQALELNEIMANDPSSPQKLDLTKVKSMQERFNRLPPSGSTVK</sequence>
<evidence type="ECO:0000313" key="2">
    <source>
        <dbReference type="EMBL" id="GLH72966.1"/>
    </source>
</evidence>
<evidence type="ECO:0000256" key="1">
    <source>
        <dbReference type="SAM" id="SignalP"/>
    </source>
</evidence>
<organism evidence="2 3">
    <name type="scientific">Geothrix limicola</name>
    <dbReference type="NCBI Taxonomy" id="2927978"/>
    <lineage>
        <taxon>Bacteria</taxon>
        <taxon>Pseudomonadati</taxon>
        <taxon>Acidobacteriota</taxon>
        <taxon>Holophagae</taxon>
        <taxon>Holophagales</taxon>
        <taxon>Holophagaceae</taxon>
        <taxon>Geothrix</taxon>
    </lineage>
</organism>
<feature type="signal peptide" evidence="1">
    <location>
        <begin position="1"/>
        <end position="19"/>
    </location>
</feature>
<feature type="chain" id="PRO_5046774227" evidence="1">
    <location>
        <begin position="20"/>
        <end position="156"/>
    </location>
</feature>
<reference evidence="2 3" key="1">
    <citation type="journal article" date="2023" name="Antonie Van Leeuwenhoek">
        <title>Mesoterricola silvestris gen. nov., sp. nov., Mesoterricola sediminis sp. nov., Geothrix oryzae sp. nov., Geothrix edaphica sp. nov., Geothrix rubra sp. nov., and Geothrix limicola sp. nov., six novel members of Acidobacteriota isolated from soils.</title>
        <authorList>
            <person name="Itoh H."/>
            <person name="Sugisawa Y."/>
            <person name="Mise K."/>
            <person name="Xu Z."/>
            <person name="Kuniyasu M."/>
            <person name="Ushijima N."/>
            <person name="Kawano K."/>
            <person name="Kobayashi E."/>
            <person name="Shiratori Y."/>
            <person name="Masuda Y."/>
            <person name="Senoo K."/>
        </authorList>
    </citation>
    <scope>NUCLEOTIDE SEQUENCE [LARGE SCALE GENOMIC DNA]</scope>
    <source>
        <strain evidence="2 3">Red804</strain>
    </source>
</reference>
<proteinExistence type="predicted"/>
<protein>
    <submittedName>
        <fullName evidence="2">Uncharacterized protein</fullName>
    </submittedName>
</protein>
<keyword evidence="1" id="KW-0732">Signal</keyword>
<dbReference type="EMBL" id="BSDE01000002">
    <property type="protein sequence ID" value="GLH72966.1"/>
    <property type="molecule type" value="Genomic_DNA"/>
</dbReference>
<dbReference type="Proteomes" id="UP001165069">
    <property type="component" value="Unassembled WGS sequence"/>
</dbReference>
<keyword evidence="3" id="KW-1185">Reference proteome</keyword>
<comment type="caution">
    <text evidence="2">The sequence shown here is derived from an EMBL/GenBank/DDBJ whole genome shotgun (WGS) entry which is preliminary data.</text>
</comment>
<gene>
    <name evidence="2" type="ORF">GETHLI_14680</name>
</gene>
<evidence type="ECO:0000313" key="3">
    <source>
        <dbReference type="Proteomes" id="UP001165069"/>
    </source>
</evidence>
<dbReference type="RefSeq" id="WP_285573307.1">
    <property type="nucleotide sequence ID" value="NZ_BSDE01000002.1"/>
</dbReference>
<accession>A0ABQ5QEW8</accession>
<name>A0ABQ5QEW8_9BACT</name>